<comment type="caution">
    <text evidence="1">The sequence shown here is derived from an EMBL/GenBank/DDBJ whole genome shotgun (WGS) entry which is preliminary data.</text>
</comment>
<sequence length="180" mass="20976">MPTDFFKLADEILGKRKHVKALIAFYKSYSDKVRLWVDELDQAISFFNSQRSFPEECINAIYLKKILKDNLLLVKDVGKENQYFRSTLEAMNSFGFFDDDWQLDKLAAACLVAFYRTFMLVSQPYLKDQKAQVASAIEEVLALMALEGKKTELFQAIKFWIEDWQKEGFSQELASKIRVI</sequence>
<accession>A0A2H0E1C2</accession>
<dbReference type="EMBL" id="PCTU01000102">
    <property type="protein sequence ID" value="PIP87739.1"/>
    <property type="molecule type" value="Genomic_DNA"/>
</dbReference>
<evidence type="ECO:0000313" key="2">
    <source>
        <dbReference type="Proteomes" id="UP000229981"/>
    </source>
</evidence>
<organism evidence="1 2">
    <name type="scientific">Candidatus Beckwithbacteria bacterium CG22_combo_CG10-13_8_21_14_all_01_47_9</name>
    <dbReference type="NCBI Taxonomy" id="1974496"/>
    <lineage>
        <taxon>Bacteria</taxon>
        <taxon>Candidatus Beckwithiibacteriota</taxon>
    </lineage>
</organism>
<dbReference type="Proteomes" id="UP000229981">
    <property type="component" value="Unassembled WGS sequence"/>
</dbReference>
<protein>
    <submittedName>
        <fullName evidence="1">Uncharacterized protein</fullName>
    </submittedName>
</protein>
<gene>
    <name evidence="1" type="ORF">COW80_04015</name>
</gene>
<name>A0A2H0E1C2_9BACT</name>
<proteinExistence type="predicted"/>
<reference evidence="1 2" key="1">
    <citation type="submission" date="2017-09" db="EMBL/GenBank/DDBJ databases">
        <title>Depth-based differentiation of microbial function through sediment-hosted aquifers and enrichment of novel symbionts in the deep terrestrial subsurface.</title>
        <authorList>
            <person name="Probst A.J."/>
            <person name="Ladd B."/>
            <person name="Jarett J.K."/>
            <person name="Geller-Mcgrath D.E."/>
            <person name="Sieber C.M."/>
            <person name="Emerson J.B."/>
            <person name="Anantharaman K."/>
            <person name="Thomas B.C."/>
            <person name="Malmstrom R."/>
            <person name="Stieglmeier M."/>
            <person name="Klingl A."/>
            <person name="Woyke T."/>
            <person name="Ryan C.M."/>
            <person name="Banfield J.F."/>
        </authorList>
    </citation>
    <scope>NUCLEOTIDE SEQUENCE [LARGE SCALE GENOMIC DNA]</scope>
    <source>
        <strain evidence="1">CG22_combo_CG10-13_8_21_14_all_01_47_9</strain>
    </source>
</reference>
<evidence type="ECO:0000313" key="1">
    <source>
        <dbReference type="EMBL" id="PIP87739.1"/>
    </source>
</evidence>
<dbReference type="AlphaFoldDB" id="A0A2H0E1C2"/>